<dbReference type="EMBL" id="JAHQXF010000003">
    <property type="protein sequence ID" value="MBV0926019.1"/>
    <property type="molecule type" value="Genomic_DNA"/>
</dbReference>
<gene>
    <name evidence="2" type="ORF">KTS45_17585</name>
</gene>
<keyword evidence="1" id="KW-1133">Transmembrane helix</keyword>
<proteinExistence type="predicted"/>
<sequence length="54" mass="6512">MVTPLGVGYIVAVTVLFFLWIYGLVSLYFDVRHKFLPRLYSWLRQRRADPRHLM</sequence>
<dbReference type="Proteomes" id="UP000766550">
    <property type="component" value="Unassembled WGS sequence"/>
</dbReference>
<dbReference type="InterPro" id="IPR058318">
    <property type="entry name" value="DUF8005"/>
</dbReference>
<reference evidence="2 3" key="1">
    <citation type="submission" date="2021-06" db="EMBL/GenBank/DDBJ databases">
        <title>New haloarchaea isolates fom saline soil.</title>
        <authorList>
            <person name="Duran-Viseras A."/>
            <person name="Sanchez-Porro C.S."/>
            <person name="Ventosa A."/>
        </authorList>
    </citation>
    <scope>NUCLEOTIDE SEQUENCE [LARGE SCALE GENOMIC DNA]</scope>
    <source>
        <strain evidence="2 3">JCM 183640</strain>
    </source>
</reference>
<organism evidence="2 3">
    <name type="scientific">Haloarcula limicola</name>
    <dbReference type="NCBI Taxonomy" id="1429915"/>
    <lineage>
        <taxon>Archaea</taxon>
        <taxon>Methanobacteriati</taxon>
        <taxon>Methanobacteriota</taxon>
        <taxon>Stenosarchaea group</taxon>
        <taxon>Halobacteria</taxon>
        <taxon>Halobacteriales</taxon>
        <taxon>Haloarculaceae</taxon>
        <taxon>Haloarcula</taxon>
    </lineage>
</organism>
<evidence type="ECO:0000313" key="2">
    <source>
        <dbReference type="EMBL" id="MBV0926019.1"/>
    </source>
</evidence>
<comment type="caution">
    <text evidence="2">The sequence shown here is derived from an EMBL/GenBank/DDBJ whole genome shotgun (WGS) entry which is preliminary data.</text>
</comment>
<dbReference type="Pfam" id="PF26027">
    <property type="entry name" value="DUF8005"/>
    <property type="match status" value="1"/>
</dbReference>
<dbReference type="OrthoDB" id="157285at2157"/>
<keyword evidence="3" id="KW-1185">Reference proteome</keyword>
<keyword evidence="1" id="KW-0472">Membrane</keyword>
<keyword evidence="1" id="KW-0812">Transmembrane</keyword>
<protein>
    <submittedName>
        <fullName evidence="2">Uncharacterized protein</fullName>
    </submittedName>
</protein>
<dbReference type="AlphaFoldDB" id="A0A8J7YD16"/>
<dbReference type="RefSeq" id="WP_164509650.1">
    <property type="nucleotide sequence ID" value="NZ_JAHQXF010000003.1"/>
</dbReference>
<accession>A0A8J7YD16</accession>
<evidence type="ECO:0000313" key="3">
    <source>
        <dbReference type="Proteomes" id="UP000766550"/>
    </source>
</evidence>
<name>A0A8J7YD16_9EURY</name>
<feature type="transmembrane region" description="Helical" evidence="1">
    <location>
        <begin position="6"/>
        <end position="29"/>
    </location>
</feature>
<evidence type="ECO:0000256" key="1">
    <source>
        <dbReference type="SAM" id="Phobius"/>
    </source>
</evidence>